<reference evidence="1" key="1">
    <citation type="journal article" date="2015" name="Nature">
        <title>Complex archaea that bridge the gap between prokaryotes and eukaryotes.</title>
        <authorList>
            <person name="Spang A."/>
            <person name="Saw J.H."/>
            <person name="Jorgensen S.L."/>
            <person name="Zaremba-Niedzwiedzka K."/>
            <person name="Martijn J."/>
            <person name="Lind A.E."/>
            <person name="van Eijk R."/>
            <person name="Schleper C."/>
            <person name="Guy L."/>
            <person name="Ettema T.J."/>
        </authorList>
    </citation>
    <scope>NUCLEOTIDE SEQUENCE</scope>
</reference>
<name>A0A0F9SKU4_9ZZZZ</name>
<organism evidence="1">
    <name type="scientific">marine sediment metagenome</name>
    <dbReference type="NCBI Taxonomy" id="412755"/>
    <lineage>
        <taxon>unclassified sequences</taxon>
        <taxon>metagenomes</taxon>
        <taxon>ecological metagenomes</taxon>
    </lineage>
</organism>
<evidence type="ECO:0000313" key="1">
    <source>
        <dbReference type="EMBL" id="KKN67664.1"/>
    </source>
</evidence>
<sequence>MDIIIQRGKKVLIDELPEYSIAIDGFVQGPMVDTDNHRYSFDHHSGCLRYCTTASCTQAWTAVLLGLEPVRYTIYINDVDIDVCMAIWCLKNPDRSSEPQVKKLVEAIGLGDMHAGALHLNGMNKTVEWVSAPQTDSIRNGDYEKLSDSGLNTIMESILHRITQYVNGDASGDISDQEMHGNFTIIKNDENGWALAESQDPHVYTALYKAGIDRVVVSRPQDDGSNALSIAKRSDFIDHFPLPKFFAALNKIEPGWGGSTMVGGAPRNEDGSRTRLSLDEIGEVLNCVIEGRAVTVKKIRKSRPPAKKKVIKKVTKKE</sequence>
<dbReference type="EMBL" id="LAZR01000468">
    <property type="protein sequence ID" value="KKN67664.1"/>
    <property type="molecule type" value="Genomic_DNA"/>
</dbReference>
<comment type="caution">
    <text evidence="1">The sequence shown here is derived from an EMBL/GenBank/DDBJ whole genome shotgun (WGS) entry which is preliminary data.</text>
</comment>
<gene>
    <name evidence="1" type="ORF">LCGC14_0459230</name>
</gene>
<accession>A0A0F9SKU4</accession>
<dbReference type="AlphaFoldDB" id="A0A0F9SKU4"/>
<proteinExistence type="predicted"/>
<protein>
    <submittedName>
        <fullName evidence="1">Uncharacterized protein</fullName>
    </submittedName>
</protein>